<dbReference type="SUPFAM" id="SSF46955">
    <property type="entry name" value="Putative DNA-binding domain"/>
    <property type="match status" value="1"/>
</dbReference>
<evidence type="ECO:0000313" key="3">
    <source>
        <dbReference type="EMBL" id="AWN81778.1"/>
    </source>
</evidence>
<dbReference type="SMART" id="SM00422">
    <property type="entry name" value="HTH_MERR"/>
    <property type="match status" value="1"/>
</dbReference>
<evidence type="ECO:0000256" key="1">
    <source>
        <dbReference type="ARBA" id="ARBA00023125"/>
    </source>
</evidence>
<dbReference type="RefSeq" id="WP_109997202.1">
    <property type="nucleotide sequence ID" value="NZ_CP029619.1"/>
</dbReference>
<protein>
    <recommendedName>
        <fullName evidence="2">HTH merR-type domain-containing protein</fullName>
    </recommendedName>
</protein>
<dbReference type="Pfam" id="PF13411">
    <property type="entry name" value="MerR_1"/>
    <property type="match status" value="1"/>
</dbReference>
<dbReference type="PANTHER" id="PTHR30204:SF15">
    <property type="entry name" value="BLL5018 PROTEIN"/>
    <property type="match status" value="1"/>
</dbReference>
<gene>
    <name evidence="3" type="ORF">DK880_00452</name>
</gene>
<dbReference type="GO" id="GO:0003677">
    <property type="term" value="F:DNA binding"/>
    <property type="evidence" value="ECO:0007669"/>
    <property type="project" value="UniProtKB-KW"/>
</dbReference>
<feature type="domain" description="HTH merR-type" evidence="2">
    <location>
        <begin position="8"/>
        <end position="79"/>
    </location>
</feature>
<dbReference type="PROSITE" id="PS50937">
    <property type="entry name" value="HTH_MERR_2"/>
    <property type="match status" value="1"/>
</dbReference>
<evidence type="ECO:0000313" key="4">
    <source>
        <dbReference type="Proteomes" id="UP000245872"/>
    </source>
</evidence>
<dbReference type="EMBL" id="CP029619">
    <property type="protein sequence ID" value="AWN81778.1"/>
    <property type="molecule type" value="Genomic_DNA"/>
</dbReference>
<proteinExistence type="predicted"/>
<dbReference type="KEGG" id="cher:DK880_00452"/>
<dbReference type="Proteomes" id="UP000245872">
    <property type="component" value="Chromosome"/>
</dbReference>
<dbReference type="AlphaFoldDB" id="A0A2Z3L817"/>
<dbReference type="InterPro" id="IPR047057">
    <property type="entry name" value="MerR_fam"/>
</dbReference>
<sequence>MLLSEKKYFTIREVSQHFAVAPSLIRYWEKEFKPIFQPNKNSKGARRYTAEDLTQFSYIYHLVKEKGYSLAGARKVMQKRHTLASIPPAEVVQRLHKLRAFLLKLKEQIGKR</sequence>
<evidence type="ECO:0000259" key="2">
    <source>
        <dbReference type="PROSITE" id="PS50937"/>
    </source>
</evidence>
<dbReference type="InterPro" id="IPR009061">
    <property type="entry name" value="DNA-bd_dom_put_sf"/>
</dbReference>
<keyword evidence="4" id="KW-1185">Reference proteome</keyword>
<accession>A0A2Z3L817</accession>
<dbReference type="Gene3D" id="1.10.1660.10">
    <property type="match status" value="1"/>
</dbReference>
<dbReference type="GO" id="GO:0003700">
    <property type="term" value="F:DNA-binding transcription factor activity"/>
    <property type="evidence" value="ECO:0007669"/>
    <property type="project" value="InterPro"/>
</dbReference>
<name>A0A2Z3L817_9BACT</name>
<dbReference type="InterPro" id="IPR000551">
    <property type="entry name" value="MerR-type_HTH_dom"/>
</dbReference>
<dbReference type="OrthoDB" id="9810140at2"/>
<reference evidence="3 4" key="1">
    <citation type="submission" date="2018-05" db="EMBL/GenBank/DDBJ databases">
        <title>Candidatus Cardinium hertigii Genome Assembly.</title>
        <authorList>
            <person name="Showmaker K.C."/>
            <person name="Walden K.O."/>
            <person name="Fields C.J."/>
            <person name="Lambert K.N."/>
            <person name="Hudson M.E."/>
        </authorList>
    </citation>
    <scope>NUCLEOTIDE SEQUENCE [LARGE SCALE GENOMIC DNA]</scope>
    <source>
        <strain evidence="4">cHgTN10</strain>
    </source>
</reference>
<organism evidence="3 4">
    <name type="scientific">Candidatus Cardinium hertigii</name>
    <dbReference type="NCBI Taxonomy" id="247481"/>
    <lineage>
        <taxon>Bacteria</taxon>
        <taxon>Pseudomonadati</taxon>
        <taxon>Bacteroidota</taxon>
        <taxon>Cytophagia</taxon>
        <taxon>Cytophagales</taxon>
        <taxon>Amoebophilaceae</taxon>
        <taxon>Candidatus Cardinium</taxon>
    </lineage>
</organism>
<dbReference type="PANTHER" id="PTHR30204">
    <property type="entry name" value="REDOX-CYCLING DRUG-SENSING TRANSCRIPTIONAL ACTIVATOR SOXR"/>
    <property type="match status" value="1"/>
</dbReference>
<keyword evidence="1" id="KW-0238">DNA-binding</keyword>